<gene>
    <name evidence="2" type="ORF">ACFPN1_16115</name>
</gene>
<dbReference type="RefSeq" id="WP_386756235.1">
    <property type="nucleotide sequence ID" value="NZ_JBHSNM010000016.1"/>
</dbReference>
<feature type="transmembrane region" description="Helical" evidence="1">
    <location>
        <begin position="53"/>
        <end position="74"/>
    </location>
</feature>
<evidence type="ECO:0000313" key="2">
    <source>
        <dbReference type="EMBL" id="MFC5571581.1"/>
    </source>
</evidence>
<accession>A0ABW0SRX2</accession>
<protein>
    <recommendedName>
        <fullName evidence="4">DUF4190 domain-containing protein</fullName>
    </recommendedName>
</protein>
<sequence>MSDAVRSSSARSGTLSALGFALLAIGILFNPLLTAVAVGVLGMAVASRPGSRVAGYSVMALAAVLLLFQVGYGIGKDMAHRDNATQASANTGAA</sequence>
<comment type="caution">
    <text evidence="2">The sequence shown here is derived from an EMBL/GenBank/DDBJ whole genome shotgun (WGS) entry which is preliminary data.</text>
</comment>
<evidence type="ECO:0000256" key="1">
    <source>
        <dbReference type="SAM" id="Phobius"/>
    </source>
</evidence>
<evidence type="ECO:0000313" key="3">
    <source>
        <dbReference type="Proteomes" id="UP001596036"/>
    </source>
</evidence>
<keyword evidence="1" id="KW-0812">Transmembrane</keyword>
<keyword evidence="1" id="KW-1133">Transmembrane helix</keyword>
<evidence type="ECO:0008006" key="4">
    <source>
        <dbReference type="Google" id="ProtNLM"/>
    </source>
</evidence>
<keyword evidence="1" id="KW-0472">Membrane</keyword>
<keyword evidence="3" id="KW-1185">Reference proteome</keyword>
<name>A0ABW0SRX2_9GAMM</name>
<proteinExistence type="predicted"/>
<feature type="transmembrane region" description="Helical" evidence="1">
    <location>
        <begin position="20"/>
        <end position="46"/>
    </location>
</feature>
<reference evidence="3" key="1">
    <citation type="journal article" date="2019" name="Int. J. Syst. Evol. Microbiol.">
        <title>The Global Catalogue of Microorganisms (GCM) 10K type strain sequencing project: providing services to taxonomists for standard genome sequencing and annotation.</title>
        <authorList>
            <consortium name="The Broad Institute Genomics Platform"/>
            <consortium name="The Broad Institute Genome Sequencing Center for Infectious Disease"/>
            <person name="Wu L."/>
            <person name="Ma J."/>
        </authorList>
    </citation>
    <scope>NUCLEOTIDE SEQUENCE [LARGE SCALE GENOMIC DNA]</scope>
    <source>
        <strain evidence="3">KACC 11407</strain>
    </source>
</reference>
<dbReference type="Proteomes" id="UP001596036">
    <property type="component" value="Unassembled WGS sequence"/>
</dbReference>
<dbReference type="EMBL" id="JBHSNM010000016">
    <property type="protein sequence ID" value="MFC5571581.1"/>
    <property type="molecule type" value="Genomic_DNA"/>
</dbReference>
<organism evidence="2 3">
    <name type="scientific">Lysobacter yangpyeongensis</name>
    <dbReference type="NCBI Taxonomy" id="346182"/>
    <lineage>
        <taxon>Bacteria</taxon>
        <taxon>Pseudomonadati</taxon>
        <taxon>Pseudomonadota</taxon>
        <taxon>Gammaproteobacteria</taxon>
        <taxon>Lysobacterales</taxon>
        <taxon>Lysobacteraceae</taxon>
        <taxon>Lysobacter</taxon>
    </lineage>
</organism>